<organism evidence="2 3">
    <name type="scientific">Streptomyces spongiae</name>
    <dbReference type="NCBI Taxonomy" id="565072"/>
    <lineage>
        <taxon>Bacteria</taxon>
        <taxon>Bacillati</taxon>
        <taxon>Actinomycetota</taxon>
        <taxon>Actinomycetes</taxon>
        <taxon>Kitasatosporales</taxon>
        <taxon>Streptomycetaceae</taxon>
        <taxon>Streptomyces</taxon>
    </lineage>
</organism>
<evidence type="ECO:0000256" key="1">
    <source>
        <dbReference type="SAM" id="MobiDB-lite"/>
    </source>
</evidence>
<dbReference type="EMBL" id="VJZC01000017">
    <property type="protein sequence ID" value="MPY56534.1"/>
    <property type="molecule type" value="Genomic_DNA"/>
</dbReference>
<proteinExistence type="predicted"/>
<name>A0A5N8XBF9_9ACTN</name>
<gene>
    <name evidence="2" type="ORF">FNH08_04905</name>
</gene>
<protein>
    <submittedName>
        <fullName evidence="2">Uncharacterized protein</fullName>
    </submittedName>
</protein>
<dbReference type="Proteomes" id="UP000400924">
    <property type="component" value="Unassembled WGS sequence"/>
</dbReference>
<evidence type="ECO:0000313" key="2">
    <source>
        <dbReference type="EMBL" id="MPY56534.1"/>
    </source>
</evidence>
<comment type="caution">
    <text evidence="2">The sequence shown here is derived from an EMBL/GenBank/DDBJ whole genome shotgun (WGS) entry which is preliminary data.</text>
</comment>
<keyword evidence="3" id="KW-1185">Reference proteome</keyword>
<sequence length="99" mass="11092">MDAVFGAEDVDELTYALGLLVHLHASMMLLPTDADHYAPDFFRAVQDTGARSVPRSSRKRRPTVRRPLPDGSYFTAVLPRRHRATGDGYGRRPRGQRGL</sequence>
<accession>A0A5N8XBF9</accession>
<reference evidence="2 3" key="1">
    <citation type="submission" date="2019-07" db="EMBL/GenBank/DDBJ databases">
        <title>New species of Amycolatopsis and Streptomyces.</title>
        <authorList>
            <person name="Duangmal K."/>
            <person name="Teo W.F.A."/>
            <person name="Lipun K."/>
        </authorList>
    </citation>
    <scope>NUCLEOTIDE SEQUENCE [LARGE SCALE GENOMIC DNA]</scope>
    <source>
        <strain evidence="2 3">NBRC 106415</strain>
    </source>
</reference>
<dbReference type="OrthoDB" id="477305at2"/>
<feature type="region of interest" description="Disordered" evidence="1">
    <location>
        <begin position="48"/>
        <end position="99"/>
    </location>
</feature>
<evidence type="ECO:0000313" key="3">
    <source>
        <dbReference type="Proteomes" id="UP000400924"/>
    </source>
</evidence>
<dbReference type="AlphaFoldDB" id="A0A5N8XBF9"/>